<organism evidence="15 16">
    <name type="scientific">Plasmodiophora brassicae</name>
    <name type="common">Clubroot disease agent</name>
    <dbReference type="NCBI Taxonomy" id="37360"/>
    <lineage>
        <taxon>Eukaryota</taxon>
        <taxon>Sar</taxon>
        <taxon>Rhizaria</taxon>
        <taxon>Endomyxa</taxon>
        <taxon>Phytomyxea</taxon>
        <taxon>Plasmodiophorida</taxon>
        <taxon>Plasmodiophoridae</taxon>
        <taxon>Plasmodiophora</taxon>
    </lineage>
</organism>
<accession>A0A0G4IYP3</accession>
<evidence type="ECO:0000256" key="9">
    <source>
        <dbReference type="ARBA" id="ARBA00022824"/>
    </source>
</evidence>
<evidence type="ECO:0000256" key="4">
    <source>
        <dbReference type="ARBA" id="ARBA00005420"/>
    </source>
</evidence>
<comment type="subcellular location">
    <subcellularLocation>
        <location evidence="1 14">Endoplasmic reticulum membrane</location>
        <topology evidence="1 14">Multi-pass membrane protein</topology>
    </subcellularLocation>
</comment>
<dbReference type="OrthoDB" id="264532at2759"/>
<protein>
    <recommendedName>
        <fullName evidence="14">Acyltransferase</fullName>
        <ecNumber evidence="14">2.3.1.-</ecNumber>
    </recommendedName>
</protein>
<gene>
    <name evidence="15" type="ORF">PBRA_007958</name>
</gene>
<keyword evidence="5" id="KW-0444">Lipid biosynthesis</keyword>
<evidence type="ECO:0000256" key="7">
    <source>
        <dbReference type="ARBA" id="ARBA00022692"/>
    </source>
</evidence>
<keyword evidence="6 14" id="KW-0808">Transferase</keyword>
<evidence type="ECO:0000256" key="10">
    <source>
        <dbReference type="ARBA" id="ARBA00022989"/>
    </source>
</evidence>
<dbReference type="CDD" id="cd07987">
    <property type="entry name" value="LPLAT_MGAT-like"/>
    <property type="match status" value="1"/>
</dbReference>
<dbReference type="EMBL" id="CDSF01000099">
    <property type="protein sequence ID" value="CEP00224.1"/>
    <property type="molecule type" value="Genomic_DNA"/>
</dbReference>
<evidence type="ECO:0000256" key="8">
    <source>
        <dbReference type="ARBA" id="ARBA00022798"/>
    </source>
</evidence>
<dbReference type="GO" id="GO:0006071">
    <property type="term" value="P:glycerol metabolic process"/>
    <property type="evidence" value="ECO:0007669"/>
    <property type="project" value="UniProtKB-KW"/>
</dbReference>
<dbReference type="PANTHER" id="PTHR12317">
    <property type="entry name" value="DIACYLGLYCEROL O-ACYLTRANSFERASE"/>
    <property type="match status" value="1"/>
</dbReference>
<dbReference type="OMA" id="FWFTCAN"/>
<evidence type="ECO:0000313" key="16">
    <source>
        <dbReference type="Proteomes" id="UP000039324"/>
    </source>
</evidence>
<keyword evidence="8" id="KW-0319">Glycerol metabolism</keyword>
<evidence type="ECO:0000256" key="2">
    <source>
        <dbReference type="ARBA" id="ARBA00004771"/>
    </source>
</evidence>
<keyword evidence="16" id="KW-1185">Reference proteome</keyword>
<reference evidence="15 16" key="1">
    <citation type="submission" date="2015-02" db="EMBL/GenBank/DDBJ databases">
        <authorList>
            <person name="Chooi Y.-H."/>
        </authorList>
    </citation>
    <scope>NUCLEOTIDE SEQUENCE [LARGE SCALE GENOMIC DNA]</scope>
    <source>
        <strain evidence="15">E3</strain>
    </source>
</reference>
<dbReference type="STRING" id="37360.A0A0G4IYP3"/>
<comment type="pathway">
    <text evidence="2">Glycerolipid metabolism; triacylglycerol biosynthesis.</text>
</comment>
<evidence type="ECO:0000256" key="3">
    <source>
        <dbReference type="ARBA" id="ARBA00005189"/>
    </source>
</evidence>
<evidence type="ECO:0000256" key="6">
    <source>
        <dbReference type="ARBA" id="ARBA00022679"/>
    </source>
</evidence>
<dbReference type="GO" id="GO:0019432">
    <property type="term" value="P:triglyceride biosynthetic process"/>
    <property type="evidence" value="ECO:0007669"/>
    <property type="project" value="TreeGrafter"/>
</dbReference>
<feature type="transmembrane region" description="Helical" evidence="14">
    <location>
        <begin position="85"/>
        <end position="105"/>
    </location>
</feature>
<evidence type="ECO:0000256" key="14">
    <source>
        <dbReference type="RuleBase" id="RU367023"/>
    </source>
</evidence>
<dbReference type="Pfam" id="PF03982">
    <property type="entry name" value="DAGAT"/>
    <property type="match status" value="1"/>
</dbReference>
<dbReference type="PANTHER" id="PTHR12317:SF0">
    <property type="entry name" value="ACYLTRANSFERASE"/>
    <property type="match status" value="1"/>
</dbReference>
<evidence type="ECO:0000313" key="15">
    <source>
        <dbReference type="EMBL" id="CEP00224.1"/>
    </source>
</evidence>
<proteinExistence type="inferred from homology"/>
<comment type="similarity">
    <text evidence="4 14">Belongs to the diacylglycerol acyltransferase family.</text>
</comment>
<dbReference type="AlphaFoldDB" id="A0A0G4IYP3"/>
<evidence type="ECO:0000256" key="1">
    <source>
        <dbReference type="ARBA" id="ARBA00004477"/>
    </source>
</evidence>
<evidence type="ECO:0000256" key="13">
    <source>
        <dbReference type="ARBA" id="ARBA00023315"/>
    </source>
</evidence>
<sequence>MCLQSARNWHCGLRPPVRAGCRRPLSALGILALDMPFMGLRWAPLAVPMERRLQTLAVLVTMLPFLVFPVLTVVCLRSWPVVAPLFTLYCVYIALFQTYQFRGSIRQDWVRRSRFWVYFASFFPVRLVKTADLPPDRPYIFGIHPHGIIGVSAFANFGTEGTGFSKQFPGIVPHLLTISFNFRMPFMGLLLGAHGVCDASRRTCRNILRRGAGQSIAIVVGGAKEALDARPGTCILTLANRKGFIKMAIEHGACLVPVFSFGETDIYDQVNNPRGSRLREWQDSLLRVFGFSMPLIKGRDPDVIWRGVFNYDFGILPRRHPIWTVIGAPIEVKKVAVESIDSATIDAVHEQYVKSLQELYDQFKERYAASPDADMRLMQ</sequence>
<evidence type="ECO:0000256" key="5">
    <source>
        <dbReference type="ARBA" id="ARBA00022516"/>
    </source>
</evidence>
<keyword evidence="7 14" id="KW-0812">Transmembrane</keyword>
<evidence type="ECO:0000256" key="11">
    <source>
        <dbReference type="ARBA" id="ARBA00023098"/>
    </source>
</evidence>
<comment type="pathway">
    <text evidence="3">Lipid metabolism.</text>
</comment>
<keyword evidence="9 14" id="KW-0256">Endoplasmic reticulum</keyword>
<dbReference type="GO" id="GO:0005789">
    <property type="term" value="C:endoplasmic reticulum membrane"/>
    <property type="evidence" value="ECO:0007669"/>
    <property type="project" value="UniProtKB-SubCell"/>
</dbReference>
<evidence type="ECO:0000256" key="12">
    <source>
        <dbReference type="ARBA" id="ARBA00023136"/>
    </source>
</evidence>
<feature type="transmembrane region" description="Helical" evidence="14">
    <location>
        <begin position="55"/>
        <end position="79"/>
    </location>
</feature>
<keyword evidence="13" id="KW-0012">Acyltransferase</keyword>
<keyword evidence="12 14" id="KW-0472">Membrane</keyword>
<dbReference type="EC" id="2.3.1.-" evidence="14"/>
<dbReference type="GO" id="GO:0004144">
    <property type="term" value="F:diacylglycerol O-acyltransferase activity"/>
    <property type="evidence" value="ECO:0007669"/>
    <property type="project" value="TreeGrafter"/>
</dbReference>
<dbReference type="Proteomes" id="UP000039324">
    <property type="component" value="Unassembled WGS sequence"/>
</dbReference>
<name>A0A0G4IYP3_PLABS</name>
<dbReference type="InterPro" id="IPR007130">
    <property type="entry name" value="DAGAT"/>
</dbReference>
<keyword evidence="10 14" id="KW-1133">Transmembrane helix</keyword>
<keyword evidence="11" id="KW-0443">Lipid metabolism</keyword>